<proteinExistence type="predicted"/>
<sequence>MLIHYSSGWRMIKGYLKTIRYCFSGIGGLSQIGIYRESK</sequence>
<protein>
    <submittedName>
        <fullName evidence="1">Uncharacterized protein</fullName>
    </submittedName>
</protein>
<gene>
    <name evidence="1" type="ORF">EIKCOROL_00813</name>
</gene>
<dbReference type="AlphaFoldDB" id="C0DTY2"/>
<evidence type="ECO:0000313" key="2">
    <source>
        <dbReference type="Proteomes" id="UP000005837"/>
    </source>
</evidence>
<dbReference type="HOGENOM" id="CLU_3308890_0_0_4"/>
<accession>C0DTY2</accession>
<name>C0DTY2_EIKCO</name>
<reference evidence="1 2" key="1">
    <citation type="submission" date="2009-01" db="EMBL/GenBank/DDBJ databases">
        <authorList>
            <person name="Fulton L."/>
            <person name="Clifton S."/>
            <person name="Chinwalla A.T."/>
            <person name="Mitreva M."/>
            <person name="Sodergren E."/>
            <person name="Weinstock G."/>
            <person name="Clifton S."/>
            <person name="Dooling D.J."/>
            <person name="Fulton B."/>
            <person name="Minx P."/>
            <person name="Pepin K.H."/>
            <person name="Johnson M."/>
            <person name="Bhonagiri V."/>
            <person name="Nash W.E."/>
            <person name="Mardis E.R."/>
            <person name="Wilson R.K."/>
        </authorList>
    </citation>
    <scope>NUCLEOTIDE SEQUENCE [LARGE SCALE GENOMIC DNA]</scope>
    <source>
        <strain evidence="1 2">ATCC 23834</strain>
    </source>
</reference>
<organism evidence="1 2">
    <name type="scientific">Eikenella corrodens ATCC 23834</name>
    <dbReference type="NCBI Taxonomy" id="546274"/>
    <lineage>
        <taxon>Bacteria</taxon>
        <taxon>Pseudomonadati</taxon>
        <taxon>Pseudomonadota</taxon>
        <taxon>Betaproteobacteria</taxon>
        <taxon>Neisseriales</taxon>
        <taxon>Neisseriaceae</taxon>
        <taxon>Eikenella</taxon>
    </lineage>
</organism>
<evidence type="ECO:0000313" key="1">
    <source>
        <dbReference type="EMBL" id="EEG24180.1"/>
    </source>
</evidence>
<dbReference type="EMBL" id="ACEA01000017">
    <property type="protein sequence ID" value="EEG24180.1"/>
    <property type="molecule type" value="Genomic_DNA"/>
</dbReference>
<dbReference type="Proteomes" id="UP000005837">
    <property type="component" value="Unassembled WGS sequence"/>
</dbReference>
<comment type="caution">
    <text evidence="1">The sequence shown here is derived from an EMBL/GenBank/DDBJ whole genome shotgun (WGS) entry which is preliminary data.</text>
</comment>